<dbReference type="PANTHER" id="PTHR43773">
    <property type="entry name" value="MAGNESIUM TRANSPORTER MGTE"/>
    <property type="match status" value="1"/>
</dbReference>
<evidence type="ECO:0000259" key="1">
    <source>
        <dbReference type="PROSITE" id="PS51371"/>
    </source>
</evidence>
<organism evidence="2">
    <name type="scientific">marine sediment metagenome</name>
    <dbReference type="NCBI Taxonomy" id="412755"/>
    <lineage>
        <taxon>unclassified sequences</taxon>
        <taxon>metagenomes</taxon>
        <taxon>ecological metagenomes</taxon>
    </lineage>
</organism>
<sequence>LLPRHAPETGIDSELVRNVSDALGALDDERVRKYVSELRAPDLADLIEHLNPKERVSFVQALGAEIDYEIFSELDEAVRDQLSEELPNEYLARAVTELDSDDAAYVIENLELDDRQEVLDQLNSTDRSALLRNLEYPEATAGRIMQSDFVAVAPFWNVGQVIDYMRDAEDLPDQFLAIYVVDPTYRVLGSVELSKLLRSRRIVNVERIMSEEIHVLKATADQEEVARQFERYNWMSAPVVDHNERLVGVITVDDVVEVIKDEAEED</sequence>
<protein>
    <recommendedName>
        <fullName evidence="1">CBS domain-containing protein</fullName>
    </recommendedName>
</protein>
<dbReference type="Gene3D" id="1.25.60.10">
    <property type="entry name" value="MgtE N-terminal domain-like"/>
    <property type="match status" value="1"/>
</dbReference>
<feature type="non-terminal residue" evidence="2">
    <location>
        <position position="266"/>
    </location>
</feature>
<feature type="domain" description="CBS" evidence="1">
    <location>
        <begin position="209"/>
        <end position="265"/>
    </location>
</feature>
<evidence type="ECO:0000313" key="2">
    <source>
        <dbReference type="EMBL" id="GAG08424.1"/>
    </source>
</evidence>
<dbReference type="InterPro" id="IPR038076">
    <property type="entry name" value="MgtE_N_sf"/>
</dbReference>
<dbReference type="Pfam" id="PF03448">
    <property type="entry name" value="MgtE_N"/>
    <property type="match status" value="1"/>
</dbReference>
<dbReference type="InterPro" id="IPR006669">
    <property type="entry name" value="MgtE_transporter"/>
</dbReference>
<dbReference type="Pfam" id="PF00571">
    <property type="entry name" value="CBS"/>
    <property type="match status" value="2"/>
</dbReference>
<dbReference type="SMART" id="SM00116">
    <property type="entry name" value="CBS"/>
    <property type="match status" value="2"/>
</dbReference>
<comment type="caution">
    <text evidence="2">The sequence shown here is derived from an EMBL/GenBank/DDBJ whole genome shotgun (WGS) entry which is preliminary data.</text>
</comment>
<dbReference type="InterPro" id="IPR000644">
    <property type="entry name" value="CBS_dom"/>
</dbReference>
<dbReference type="PANTHER" id="PTHR43773:SF1">
    <property type="entry name" value="MAGNESIUM TRANSPORTER MGTE"/>
    <property type="match status" value="1"/>
</dbReference>
<accession>X0URG6</accession>
<dbReference type="CDD" id="cd04606">
    <property type="entry name" value="CBS_pair_Mg_transporter"/>
    <property type="match status" value="1"/>
</dbReference>
<dbReference type="SUPFAM" id="SSF158791">
    <property type="entry name" value="MgtE N-terminal domain-like"/>
    <property type="match status" value="1"/>
</dbReference>
<dbReference type="SUPFAM" id="SSF54631">
    <property type="entry name" value="CBS-domain pair"/>
    <property type="match status" value="1"/>
</dbReference>
<name>X0URG6_9ZZZZ</name>
<gene>
    <name evidence="2" type="ORF">S01H1_42647</name>
</gene>
<reference evidence="2" key="1">
    <citation type="journal article" date="2014" name="Front. Microbiol.">
        <title>High frequency of phylogenetically diverse reductive dehalogenase-homologous genes in deep subseafloor sedimentary metagenomes.</title>
        <authorList>
            <person name="Kawai M."/>
            <person name="Futagami T."/>
            <person name="Toyoda A."/>
            <person name="Takaki Y."/>
            <person name="Nishi S."/>
            <person name="Hori S."/>
            <person name="Arai W."/>
            <person name="Tsubouchi T."/>
            <person name="Morono Y."/>
            <person name="Uchiyama I."/>
            <person name="Ito T."/>
            <person name="Fujiyama A."/>
            <person name="Inagaki F."/>
            <person name="Takami H."/>
        </authorList>
    </citation>
    <scope>NUCLEOTIDE SEQUENCE</scope>
    <source>
        <strain evidence="2">Expedition CK06-06</strain>
    </source>
</reference>
<dbReference type="AlphaFoldDB" id="X0URG6"/>
<dbReference type="GO" id="GO:0015095">
    <property type="term" value="F:magnesium ion transmembrane transporter activity"/>
    <property type="evidence" value="ECO:0007669"/>
    <property type="project" value="InterPro"/>
</dbReference>
<feature type="non-terminal residue" evidence="2">
    <location>
        <position position="1"/>
    </location>
</feature>
<dbReference type="SMART" id="SM00924">
    <property type="entry name" value="MgtE_N"/>
    <property type="match status" value="1"/>
</dbReference>
<dbReference type="PROSITE" id="PS51371">
    <property type="entry name" value="CBS"/>
    <property type="match status" value="1"/>
</dbReference>
<dbReference type="EMBL" id="BARS01027130">
    <property type="protein sequence ID" value="GAG08424.1"/>
    <property type="molecule type" value="Genomic_DNA"/>
</dbReference>
<dbReference type="GO" id="GO:0016020">
    <property type="term" value="C:membrane"/>
    <property type="evidence" value="ECO:0007669"/>
    <property type="project" value="InterPro"/>
</dbReference>
<dbReference type="InterPro" id="IPR006668">
    <property type="entry name" value="Mg_transptr_MgtE_intracell_dom"/>
</dbReference>
<proteinExistence type="predicted"/>
<dbReference type="Gene3D" id="3.10.580.10">
    <property type="entry name" value="CBS-domain"/>
    <property type="match status" value="1"/>
</dbReference>
<dbReference type="InterPro" id="IPR046342">
    <property type="entry name" value="CBS_dom_sf"/>
</dbReference>